<accession>A0A7X6HBH4</accession>
<evidence type="ECO:0000256" key="1">
    <source>
        <dbReference type="SAM" id="MobiDB-lite"/>
    </source>
</evidence>
<dbReference type="Proteomes" id="UP000544090">
    <property type="component" value="Unassembled WGS sequence"/>
</dbReference>
<gene>
    <name evidence="2" type="ORF">HGG74_05650</name>
</gene>
<dbReference type="RefSeq" id="WP_168485364.1">
    <property type="nucleotide sequence ID" value="NZ_JAAZSQ010000003.1"/>
</dbReference>
<sequence length="83" mass="8516">MDVDKGSGPLHAGSADPTGPGIELAGADSALELTLATRMHCRRPMQVVEDSGLSPSRLPADTVTYRCCCGFTMDVPGPLAATA</sequence>
<dbReference type="AlphaFoldDB" id="A0A7X6HBH4"/>
<reference evidence="2 3" key="1">
    <citation type="submission" date="2020-04" db="EMBL/GenBank/DDBJ databases">
        <title>Arthrobacter sp. nov.</title>
        <authorList>
            <person name="Liu S."/>
        </authorList>
    </citation>
    <scope>NUCLEOTIDE SEQUENCE [LARGE SCALE GENOMIC DNA]</scope>
    <source>
        <strain evidence="2 3">E918</strain>
    </source>
</reference>
<dbReference type="EMBL" id="JAAZSQ010000003">
    <property type="protein sequence ID" value="NKX54034.1"/>
    <property type="molecule type" value="Genomic_DNA"/>
</dbReference>
<proteinExistence type="predicted"/>
<protein>
    <submittedName>
        <fullName evidence="2">Uncharacterized protein</fullName>
    </submittedName>
</protein>
<comment type="caution">
    <text evidence="2">The sequence shown here is derived from an EMBL/GenBank/DDBJ whole genome shotgun (WGS) entry which is preliminary data.</text>
</comment>
<evidence type="ECO:0000313" key="3">
    <source>
        <dbReference type="Proteomes" id="UP000544090"/>
    </source>
</evidence>
<name>A0A7X6HBH4_9MICC</name>
<organism evidence="2 3">
    <name type="scientific">Arthrobacter mobilis</name>
    <dbReference type="NCBI Taxonomy" id="2724944"/>
    <lineage>
        <taxon>Bacteria</taxon>
        <taxon>Bacillati</taxon>
        <taxon>Actinomycetota</taxon>
        <taxon>Actinomycetes</taxon>
        <taxon>Micrococcales</taxon>
        <taxon>Micrococcaceae</taxon>
        <taxon>Arthrobacter</taxon>
    </lineage>
</organism>
<evidence type="ECO:0000313" key="2">
    <source>
        <dbReference type="EMBL" id="NKX54034.1"/>
    </source>
</evidence>
<keyword evidence="3" id="KW-1185">Reference proteome</keyword>
<feature type="region of interest" description="Disordered" evidence="1">
    <location>
        <begin position="1"/>
        <end position="24"/>
    </location>
</feature>